<keyword evidence="2" id="KW-1185">Reference proteome</keyword>
<dbReference type="VEuPathDB" id="VectorBase:GPAI023140"/>
<accession>A0A1A9ZRX0</accession>
<dbReference type="Proteomes" id="UP000092445">
    <property type="component" value="Unassembled WGS sequence"/>
</dbReference>
<reference evidence="1" key="2">
    <citation type="submission" date="2020-05" db="UniProtKB">
        <authorList>
            <consortium name="EnsemblMetazoa"/>
        </authorList>
    </citation>
    <scope>IDENTIFICATION</scope>
    <source>
        <strain evidence="1">IAEA</strain>
    </source>
</reference>
<evidence type="ECO:0000313" key="2">
    <source>
        <dbReference type="Proteomes" id="UP000092445"/>
    </source>
</evidence>
<protein>
    <submittedName>
        <fullName evidence="1">Uncharacterized protein</fullName>
    </submittedName>
</protein>
<reference evidence="2" key="1">
    <citation type="submission" date="2014-03" db="EMBL/GenBank/DDBJ databases">
        <authorList>
            <person name="Aksoy S."/>
            <person name="Warren W."/>
            <person name="Wilson R.K."/>
        </authorList>
    </citation>
    <scope>NUCLEOTIDE SEQUENCE [LARGE SCALE GENOMIC DNA]</scope>
    <source>
        <strain evidence="2">IAEA</strain>
    </source>
</reference>
<sequence>MRQEWRIGSWIRGGTSLTFAVIKVFPTVARQIRFFITGGTPFDSIREAVFTVSPNKQYRGIFRPTTPAQTGPVWIPMRKSNLLPGRCLILNSDTAFSKCSDIEAISAACKSPLRIGNPETTMYASPIVSTL</sequence>
<name>A0A1A9ZRX0_GLOPL</name>
<organism evidence="1 2">
    <name type="scientific">Glossina pallidipes</name>
    <name type="common">Tsetse fly</name>
    <dbReference type="NCBI Taxonomy" id="7398"/>
    <lineage>
        <taxon>Eukaryota</taxon>
        <taxon>Metazoa</taxon>
        <taxon>Ecdysozoa</taxon>
        <taxon>Arthropoda</taxon>
        <taxon>Hexapoda</taxon>
        <taxon>Insecta</taxon>
        <taxon>Pterygota</taxon>
        <taxon>Neoptera</taxon>
        <taxon>Endopterygota</taxon>
        <taxon>Diptera</taxon>
        <taxon>Brachycera</taxon>
        <taxon>Muscomorpha</taxon>
        <taxon>Hippoboscoidea</taxon>
        <taxon>Glossinidae</taxon>
        <taxon>Glossina</taxon>
    </lineage>
</organism>
<proteinExistence type="predicted"/>
<evidence type="ECO:0000313" key="1">
    <source>
        <dbReference type="EnsemblMetazoa" id="GPAI023140-PA"/>
    </source>
</evidence>
<dbReference type="AlphaFoldDB" id="A0A1A9ZRX0"/>
<dbReference type="EnsemblMetazoa" id="GPAI023140-RA">
    <property type="protein sequence ID" value="GPAI023140-PA"/>
    <property type="gene ID" value="GPAI023140"/>
</dbReference>